<dbReference type="EMBL" id="GBHO01041532">
    <property type="protein sequence ID" value="JAG02072.1"/>
    <property type="molecule type" value="Transcribed_RNA"/>
</dbReference>
<dbReference type="InterPro" id="IPR035948">
    <property type="entry name" value="YwqG-like_sf"/>
</dbReference>
<accession>A0A0A9W0X1</accession>
<dbReference type="SUPFAM" id="SSF103032">
    <property type="entry name" value="Hypothetical protein YwqG"/>
    <property type="match status" value="1"/>
</dbReference>
<proteinExistence type="predicted"/>
<evidence type="ECO:0000313" key="2">
    <source>
        <dbReference type="EMBL" id="JAG02072.1"/>
    </source>
</evidence>
<protein>
    <submittedName>
        <fullName evidence="2">Uncharacterized protein ywqG</fullName>
    </submittedName>
</protein>
<dbReference type="PANTHER" id="PTHR36436:SF6">
    <property type="entry name" value="SLL5081 PROTEIN"/>
    <property type="match status" value="1"/>
</dbReference>
<dbReference type="AlphaFoldDB" id="A0A0A9W0X1"/>
<feature type="chain" id="PRO_5002070533" evidence="1">
    <location>
        <begin position="25"/>
        <end position="366"/>
    </location>
</feature>
<keyword evidence="1" id="KW-0732">Signal</keyword>
<gene>
    <name evidence="2" type="primary">ywqG_0</name>
    <name evidence="2" type="ORF">CM83_41001</name>
</gene>
<sequence length="366" mass="40979">MVKIARSVHTSFQLLLLSVSVLSGLRCGSSHLYFCHCLPLSGPTIPSLCAISLVHSFKFSSSPAPIFLSQGRRGLAMASRSLPEIPPNLAEHAEQIHATAKDALRVKLTPAKDLPLWQSKVGGTPYMPINADYPKGPAGDPLKLLAQINLSEIPRIPGYPESGILQFFIDPFDEFLGLGGEFDHTGQKRFRVLYFETVEKDTSKLKTEDPLRIEGGKIINAANAKESLEHNWPIANGGQYSMEFEPFRQVITSDDYRTGSRVFECNPNLPWHEQYATKPELFDAYEETFKGSGHQFGGYPYFTQDDPRGANPLLQGYELLFQLDSQVFGSGEEIIWGDMGVANFFIKPEDLEKRDFTKIMYNWDCC</sequence>
<dbReference type="InterPro" id="IPR015315">
    <property type="entry name" value="DUF1963"/>
</dbReference>
<reference evidence="2" key="2">
    <citation type="submission" date="2014-07" db="EMBL/GenBank/DDBJ databases">
        <authorList>
            <person name="Hull J."/>
        </authorList>
    </citation>
    <scope>NUCLEOTIDE SEQUENCE</scope>
</reference>
<dbReference type="Gene3D" id="2.30.320.10">
    <property type="entry name" value="YwqG-like"/>
    <property type="match status" value="1"/>
</dbReference>
<reference evidence="2" key="1">
    <citation type="journal article" date="2014" name="PLoS ONE">
        <title>Transcriptome-Based Identification of ABC Transporters in the Western Tarnished Plant Bug Lygus hesperus.</title>
        <authorList>
            <person name="Hull J.J."/>
            <person name="Chaney K."/>
            <person name="Geib S.M."/>
            <person name="Fabrick J.A."/>
            <person name="Brent C.S."/>
            <person name="Walsh D."/>
            <person name="Lavine L.C."/>
        </authorList>
    </citation>
    <scope>NUCLEOTIDE SEQUENCE</scope>
</reference>
<dbReference type="PANTHER" id="PTHR36436">
    <property type="entry name" value="SLL5081 PROTEIN"/>
    <property type="match status" value="1"/>
</dbReference>
<organism evidence="2">
    <name type="scientific">Lygus hesperus</name>
    <name type="common">Western plant bug</name>
    <dbReference type="NCBI Taxonomy" id="30085"/>
    <lineage>
        <taxon>Eukaryota</taxon>
        <taxon>Metazoa</taxon>
        <taxon>Ecdysozoa</taxon>
        <taxon>Arthropoda</taxon>
        <taxon>Hexapoda</taxon>
        <taxon>Insecta</taxon>
        <taxon>Pterygota</taxon>
        <taxon>Neoptera</taxon>
        <taxon>Paraneoptera</taxon>
        <taxon>Hemiptera</taxon>
        <taxon>Heteroptera</taxon>
        <taxon>Panheteroptera</taxon>
        <taxon>Cimicomorpha</taxon>
        <taxon>Miridae</taxon>
        <taxon>Mirini</taxon>
        <taxon>Lygus</taxon>
    </lineage>
</organism>
<name>A0A0A9W0X1_LYGHE</name>
<feature type="signal peptide" evidence="1">
    <location>
        <begin position="1"/>
        <end position="24"/>
    </location>
</feature>
<evidence type="ECO:0000256" key="1">
    <source>
        <dbReference type="SAM" id="SignalP"/>
    </source>
</evidence>
<dbReference type="Pfam" id="PF09234">
    <property type="entry name" value="DUF1963"/>
    <property type="match status" value="1"/>
</dbReference>